<evidence type="ECO:0000313" key="4">
    <source>
        <dbReference type="Proteomes" id="UP000742786"/>
    </source>
</evidence>
<dbReference type="InterPro" id="IPR018392">
    <property type="entry name" value="LysM"/>
</dbReference>
<dbReference type="InterPro" id="IPR020011">
    <property type="entry name" value="FimV_C"/>
</dbReference>
<evidence type="ECO:0000259" key="2">
    <source>
        <dbReference type="PROSITE" id="PS51782"/>
    </source>
</evidence>
<dbReference type="Pfam" id="PF25800">
    <property type="entry name" value="FimV_N"/>
    <property type="match status" value="1"/>
</dbReference>
<dbReference type="RefSeq" id="WP_220635418.1">
    <property type="nucleotide sequence ID" value="NZ_CAJQUM010000001.1"/>
</dbReference>
<proteinExistence type="predicted"/>
<feature type="compositionally biased region" description="Low complexity" evidence="1">
    <location>
        <begin position="371"/>
        <end position="392"/>
    </location>
</feature>
<dbReference type="NCBIfam" id="TIGR03505">
    <property type="entry name" value="FimV_core"/>
    <property type="match status" value="1"/>
</dbReference>
<dbReference type="Gene3D" id="3.10.350.10">
    <property type="entry name" value="LysM domain"/>
    <property type="match status" value="1"/>
</dbReference>
<dbReference type="NCBIfam" id="TIGR03504">
    <property type="entry name" value="FimV_Cterm"/>
    <property type="match status" value="1"/>
</dbReference>
<reference evidence="3" key="1">
    <citation type="submission" date="2021-04" db="EMBL/GenBank/DDBJ databases">
        <authorList>
            <person name="Hornung B."/>
        </authorList>
    </citation>
    <scope>NUCLEOTIDE SEQUENCE</scope>
    <source>
        <strain evidence="3">G5G6</strain>
    </source>
</reference>
<feature type="region of interest" description="Disordered" evidence="1">
    <location>
        <begin position="827"/>
        <end position="846"/>
    </location>
</feature>
<sequence>MVSALAAPFAVNAAGLGKITVLSALGQPLRAELDITASREELPSLTARVAPVEAFRQANVEYASVLSAVRFVLDKRSDGKPYFRIQTDHAVNDPFIDFLVELNWSSGRLVREYAFLLDPPELKTDNVSAAVTAPVAPAPVDTSSSASAPPEVTVESARSNEARRAPPIESQKPEMENKAASNNIRKVKPGDTLSKIAVESAPEGVTLNQMLVALFNSNRDAFIDGNMNRLRAGRILNVPDAEKAAAISAGEAHKVVVVQSAAFNAYRNSLAAAAANQAPVEQPRPQSSSGKITPKVEEKAPSASGQDKLLVSRSEAQAKAGKGKLGEEDIIARDKALKEANSRIGELEKNLADLKKLAELKSQPATDTQKTGQAATTVPVPAAAKPVPGGPAASPIATAPVAAAAAPTAEKPQAKPKKKIVSPPPPPEPSFVEDNPVLVYGGGAALAAVLGFLGFLGWKRKRDVASAPAVTVDDLAASSVFGVAASENLAASAVPRSDFGHSTLRAVDTGKEGVDPIQEAEVYMAYGRDGQAEEILVDAMRKDPGNLAVYLKLLEIYAGRKSLPQFNELAGKLHSRTAGNGSEWNKAAVLGRSLDPANPLYSGATAPEPAQHGQTAAVESTPASQSVDAAIALQAPPLQGAPAKAAAATANAGTSTLDFDLDLGAAPVASVEAPTAAPAKMAASDLDFDLDLETAAPVVSAEASVVAPVKAEASDLDFDLDLGDDENPAVEAKQGGGLDIDFNAPAQAGNALDFDFDLGASAPASLEQAAPPLDLSLIDLDLKQTDVLAAAGNAGNSAEVATKLELAHAYEEMGDHEGARELLQEVLTEGSPAQQETARSKLAQLG</sequence>
<name>A0A916N252_9PROT</name>
<feature type="region of interest" description="Disordered" evidence="1">
    <location>
        <begin position="275"/>
        <end position="325"/>
    </location>
</feature>
<evidence type="ECO:0000256" key="1">
    <source>
        <dbReference type="SAM" id="MobiDB-lite"/>
    </source>
</evidence>
<feature type="compositionally biased region" description="Low complexity" evidence="1">
    <location>
        <begin position="137"/>
        <end position="150"/>
    </location>
</feature>
<feature type="region of interest" description="Disordered" evidence="1">
    <location>
        <begin position="404"/>
        <end position="429"/>
    </location>
</feature>
<keyword evidence="4" id="KW-1185">Reference proteome</keyword>
<accession>A0A916N252</accession>
<dbReference type="InterPro" id="IPR020012">
    <property type="entry name" value="LysM_FimV"/>
</dbReference>
<dbReference type="InterPro" id="IPR038440">
    <property type="entry name" value="FimV_C_sf"/>
</dbReference>
<feature type="domain" description="LysM" evidence="2">
    <location>
        <begin position="183"/>
        <end position="238"/>
    </location>
</feature>
<evidence type="ECO:0000313" key="3">
    <source>
        <dbReference type="EMBL" id="CAG4883449.1"/>
    </source>
</evidence>
<gene>
    <name evidence="3" type="ORF">GTOL_11332</name>
</gene>
<protein>
    <submittedName>
        <fullName evidence="3">Pilus assembly protein</fullName>
    </submittedName>
</protein>
<organism evidence="3 4">
    <name type="scientific">Georgfuchsia toluolica</name>
    <dbReference type="NCBI Taxonomy" id="424218"/>
    <lineage>
        <taxon>Bacteria</taxon>
        <taxon>Pseudomonadati</taxon>
        <taxon>Pseudomonadota</taxon>
        <taxon>Betaproteobacteria</taxon>
        <taxon>Nitrosomonadales</taxon>
        <taxon>Sterolibacteriaceae</taxon>
        <taxon>Georgfuchsia</taxon>
    </lineage>
</organism>
<dbReference type="EMBL" id="CAJQUM010000001">
    <property type="protein sequence ID" value="CAG4883449.1"/>
    <property type="molecule type" value="Genomic_DNA"/>
</dbReference>
<comment type="caution">
    <text evidence="3">The sequence shown here is derived from an EMBL/GenBank/DDBJ whole genome shotgun (WGS) entry which is preliminary data.</text>
</comment>
<dbReference type="AlphaFoldDB" id="A0A916N252"/>
<dbReference type="PROSITE" id="PS51782">
    <property type="entry name" value="LYSM"/>
    <property type="match status" value="1"/>
</dbReference>
<dbReference type="Proteomes" id="UP000742786">
    <property type="component" value="Unassembled WGS sequence"/>
</dbReference>
<feature type="compositionally biased region" description="Basic and acidic residues" evidence="1">
    <location>
        <begin position="158"/>
        <end position="177"/>
    </location>
</feature>
<feature type="region of interest" description="Disordered" evidence="1">
    <location>
        <begin position="363"/>
        <end position="392"/>
    </location>
</feature>
<dbReference type="Gene3D" id="1.20.58.2200">
    <property type="match status" value="1"/>
</dbReference>
<feature type="region of interest" description="Disordered" evidence="1">
    <location>
        <begin position="137"/>
        <end position="180"/>
    </location>
</feature>
<dbReference type="InterPro" id="IPR036779">
    <property type="entry name" value="LysM_dom_sf"/>
</dbReference>
<dbReference type="InterPro" id="IPR057840">
    <property type="entry name" value="FimV_N"/>
</dbReference>